<dbReference type="PANTHER" id="PTHR12538">
    <property type="entry name" value="40S RIBOSOMAL PROTEIN S26"/>
    <property type="match status" value="1"/>
</dbReference>
<dbReference type="Gene3D" id="3.30.1740.20">
    <property type="entry name" value="Ribosomal protein S26e"/>
    <property type="match status" value="1"/>
</dbReference>
<dbReference type="EMBL" id="JAQQBS010000002">
    <property type="protein sequence ID" value="KAK0172008.1"/>
    <property type="molecule type" value="Genomic_DNA"/>
</dbReference>
<accession>A0AA39FM05</accession>
<sequence>MTCKRRNGGRAKHGRGHVNPVRCTNCARCVPKDKAIKKFVIRNIVEAAAVRDITYASVYDTYQLPKLYAKLHYCVSCAIHSKVVRNRSKADRRIRAPPQRNFPRDMRQGPQQNRK</sequence>
<evidence type="ECO:0000256" key="2">
    <source>
        <dbReference type="ARBA" id="ARBA00022980"/>
    </source>
</evidence>
<organism evidence="6 7">
    <name type="scientific">Microctonus aethiopoides</name>
    <dbReference type="NCBI Taxonomy" id="144406"/>
    <lineage>
        <taxon>Eukaryota</taxon>
        <taxon>Metazoa</taxon>
        <taxon>Ecdysozoa</taxon>
        <taxon>Arthropoda</taxon>
        <taxon>Hexapoda</taxon>
        <taxon>Insecta</taxon>
        <taxon>Pterygota</taxon>
        <taxon>Neoptera</taxon>
        <taxon>Endopterygota</taxon>
        <taxon>Hymenoptera</taxon>
        <taxon>Apocrita</taxon>
        <taxon>Ichneumonoidea</taxon>
        <taxon>Braconidae</taxon>
        <taxon>Euphorinae</taxon>
        <taxon>Microctonus</taxon>
    </lineage>
</organism>
<reference evidence="6" key="1">
    <citation type="journal article" date="2023" name="bioRxiv">
        <title>Scaffold-level genome assemblies of two parasitoid biocontrol wasps reveal the parthenogenesis mechanism and an associated novel virus.</title>
        <authorList>
            <person name="Inwood S."/>
            <person name="Skelly J."/>
            <person name="Guhlin J."/>
            <person name="Harrop T."/>
            <person name="Goldson S."/>
            <person name="Dearden P."/>
        </authorList>
    </citation>
    <scope>NUCLEOTIDE SEQUENCE</scope>
    <source>
        <strain evidence="6">Irish</strain>
        <tissue evidence="6">Whole body</tissue>
    </source>
</reference>
<evidence type="ECO:0000256" key="3">
    <source>
        <dbReference type="ARBA" id="ARBA00023274"/>
    </source>
</evidence>
<keyword evidence="2 4" id="KW-0689">Ribosomal protein</keyword>
<protein>
    <recommendedName>
        <fullName evidence="4">40S ribosomal protein S26</fullName>
    </recommendedName>
</protein>
<dbReference type="PANTHER" id="PTHR12538:SF0">
    <property type="entry name" value="40S RIBOSOMAL PROTEIN S26"/>
    <property type="match status" value="1"/>
</dbReference>
<evidence type="ECO:0000256" key="1">
    <source>
        <dbReference type="ARBA" id="ARBA00008596"/>
    </source>
</evidence>
<dbReference type="InterPro" id="IPR000892">
    <property type="entry name" value="Ribosomal_eS26"/>
</dbReference>
<evidence type="ECO:0000256" key="4">
    <source>
        <dbReference type="RuleBase" id="RU363128"/>
    </source>
</evidence>
<dbReference type="PROSITE" id="PS00733">
    <property type="entry name" value="RIBOSOMAL_S26E"/>
    <property type="match status" value="1"/>
</dbReference>
<evidence type="ECO:0000256" key="5">
    <source>
        <dbReference type="SAM" id="MobiDB-lite"/>
    </source>
</evidence>
<comment type="caution">
    <text evidence="6">The sequence shown here is derived from an EMBL/GenBank/DDBJ whole genome shotgun (WGS) entry which is preliminary data.</text>
</comment>
<evidence type="ECO:0000313" key="6">
    <source>
        <dbReference type="EMBL" id="KAK0172008.1"/>
    </source>
</evidence>
<feature type="region of interest" description="Disordered" evidence="5">
    <location>
        <begin position="84"/>
        <end position="115"/>
    </location>
</feature>
<dbReference type="InterPro" id="IPR047864">
    <property type="entry name" value="Ribosomal_eS26_CS"/>
</dbReference>
<reference evidence="6" key="2">
    <citation type="submission" date="2023-03" db="EMBL/GenBank/DDBJ databases">
        <authorList>
            <person name="Inwood S.N."/>
            <person name="Skelly J.G."/>
            <person name="Guhlin J."/>
            <person name="Harrop T.W.R."/>
            <person name="Goldson S.G."/>
            <person name="Dearden P.K."/>
        </authorList>
    </citation>
    <scope>NUCLEOTIDE SEQUENCE</scope>
    <source>
        <strain evidence="6">Irish</strain>
        <tissue evidence="6">Whole body</tissue>
    </source>
</reference>
<dbReference type="GO" id="GO:0006412">
    <property type="term" value="P:translation"/>
    <property type="evidence" value="ECO:0007669"/>
    <property type="project" value="InterPro"/>
</dbReference>
<dbReference type="GO" id="GO:0003729">
    <property type="term" value="F:mRNA binding"/>
    <property type="evidence" value="ECO:0007669"/>
    <property type="project" value="TreeGrafter"/>
</dbReference>
<dbReference type="InterPro" id="IPR038551">
    <property type="entry name" value="Ribosomal_eS26_sf"/>
</dbReference>
<proteinExistence type="inferred from homology"/>
<evidence type="ECO:0000313" key="7">
    <source>
        <dbReference type="Proteomes" id="UP001168990"/>
    </source>
</evidence>
<keyword evidence="3 4" id="KW-0687">Ribonucleoprotein</keyword>
<dbReference type="GO" id="GO:0003735">
    <property type="term" value="F:structural constituent of ribosome"/>
    <property type="evidence" value="ECO:0007669"/>
    <property type="project" value="InterPro"/>
</dbReference>
<dbReference type="GO" id="GO:0022627">
    <property type="term" value="C:cytosolic small ribosomal subunit"/>
    <property type="evidence" value="ECO:0007669"/>
    <property type="project" value="TreeGrafter"/>
</dbReference>
<dbReference type="FunFam" id="3.30.1740.20:FF:000001">
    <property type="entry name" value="40S ribosomal protein S26"/>
    <property type="match status" value="1"/>
</dbReference>
<name>A0AA39FM05_9HYME</name>
<dbReference type="Proteomes" id="UP001168990">
    <property type="component" value="Unassembled WGS sequence"/>
</dbReference>
<keyword evidence="7" id="KW-1185">Reference proteome</keyword>
<comment type="similarity">
    <text evidence="1 4">Belongs to the eukaryotic ribosomal protein eS26 family.</text>
</comment>
<gene>
    <name evidence="6" type="ORF">PV328_005385</name>
</gene>
<dbReference type="AlphaFoldDB" id="A0AA39FM05"/>
<dbReference type="Pfam" id="PF01283">
    <property type="entry name" value="Ribosomal_S26e"/>
    <property type="match status" value="1"/>
</dbReference>